<reference evidence="11" key="1">
    <citation type="journal article" date="2024" name="IScience">
        <title>Strigolactones Initiate the Formation of Haustorium-like Structures in Castilleja.</title>
        <authorList>
            <person name="Buerger M."/>
            <person name="Peterson D."/>
            <person name="Chory J."/>
        </authorList>
    </citation>
    <scope>NUCLEOTIDE SEQUENCE [LARGE SCALE GENOMIC DNA]</scope>
</reference>
<keyword evidence="4 8" id="KW-1003">Cell membrane</keyword>
<keyword evidence="7 8" id="KW-0472">Membrane</keyword>
<proteinExistence type="inferred from homology"/>
<dbReference type="PANTHER" id="PTHR33573">
    <property type="entry name" value="CASP-LIKE PROTEIN 4A4"/>
    <property type="match status" value="1"/>
</dbReference>
<evidence type="ECO:0000313" key="11">
    <source>
        <dbReference type="Proteomes" id="UP001632038"/>
    </source>
</evidence>
<dbReference type="AlphaFoldDB" id="A0ABD3CCK4"/>
<evidence type="ECO:0000256" key="2">
    <source>
        <dbReference type="ARBA" id="ARBA00007651"/>
    </source>
</evidence>
<feature type="domain" description="Casparian strip membrane protein" evidence="9">
    <location>
        <begin position="26"/>
        <end position="174"/>
    </location>
</feature>
<comment type="similarity">
    <text evidence="2 8">Belongs to the Casparian strip membrane proteins (CASP) family.</text>
</comment>
<evidence type="ECO:0000259" key="9">
    <source>
        <dbReference type="Pfam" id="PF04535"/>
    </source>
</evidence>
<evidence type="ECO:0000256" key="6">
    <source>
        <dbReference type="ARBA" id="ARBA00022989"/>
    </source>
</evidence>
<dbReference type="Pfam" id="PF04535">
    <property type="entry name" value="CASP_dom"/>
    <property type="match status" value="1"/>
</dbReference>
<accession>A0ABD3CCK4</accession>
<comment type="subunit">
    <text evidence="3 8">Homodimer and heterodimers.</text>
</comment>
<evidence type="ECO:0000256" key="4">
    <source>
        <dbReference type="ARBA" id="ARBA00022475"/>
    </source>
</evidence>
<feature type="transmembrane region" description="Helical" evidence="8">
    <location>
        <begin position="162"/>
        <end position="188"/>
    </location>
</feature>
<keyword evidence="6 8" id="KW-1133">Transmembrane helix</keyword>
<dbReference type="EMBL" id="JAVIJP010000039">
    <property type="protein sequence ID" value="KAL3627303.1"/>
    <property type="molecule type" value="Genomic_DNA"/>
</dbReference>
<dbReference type="Proteomes" id="UP001632038">
    <property type="component" value="Unassembled WGS sequence"/>
</dbReference>
<sequence length="202" mass="21881">MSSLGVGVSPGNVAVYHGSNLKVIDRRVRLAELTLRCLICGLAVVSAVLIGTDTQVREFFTIKKRAKFTDMKALVFLVIANGIAAGYSLVQVLRCVLSMVKGTVLFNKPLAWAIFSGDQVMTYMTLSAVAAAIQSGLFAQFGQTELQWMKTCDLYPKFCNQVGEGVASSLLSCLSMVVLSAISAYGLFRLYGDNKEKSSGRW</sequence>
<dbReference type="NCBIfam" id="TIGR01569">
    <property type="entry name" value="A_tha_TIGR01569"/>
    <property type="match status" value="1"/>
</dbReference>
<dbReference type="InterPro" id="IPR006702">
    <property type="entry name" value="CASP_dom"/>
</dbReference>
<keyword evidence="11" id="KW-1185">Reference proteome</keyword>
<protein>
    <recommendedName>
        <fullName evidence="8">CASP-like protein</fullName>
    </recommendedName>
</protein>
<evidence type="ECO:0000256" key="8">
    <source>
        <dbReference type="RuleBase" id="RU361233"/>
    </source>
</evidence>
<gene>
    <name evidence="10" type="ORF">CASFOL_028666</name>
</gene>
<comment type="caution">
    <text evidence="10">The sequence shown here is derived from an EMBL/GenBank/DDBJ whole genome shotgun (WGS) entry which is preliminary data.</text>
</comment>
<feature type="transmembrane region" description="Helical" evidence="8">
    <location>
        <begin position="73"/>
        <end position="100"/>
    </location>
</feature>
<evidence type="ECO:0000256" key="7">
    <source>
        <dbReference type="ARBA" id="ARBA00023136"/>
    </source>
</evidence>
<feature type="transmembrane region" description="Helical" evidence="8">
    <location>
        <begin position="120"/>
        <end position="141"/>
    </location>
</feature>
<evidence type="ECO:0000256" key="1">
    <source>
        <dbReference type="ARBA" id="ARBA00004651"/>
    </source>
</evidence>
<dbReference type="GO" id="GO:0005886">
    <property type="term" value="C:plasma membrane"/>
    <property type="evidence" value="ECO:0007669"/>
    <property type="project" value="UniProtKB-SubCell"/>
</dbReference>
<organism evidence="10 11">
    <name type="scientific">Castilleja foliolosa</name>
    <dbReference type="NCBI Taxonomy" id="1961234"/>
    <lineage>
        <taxon>Eukaryota</taxon>
        <taxon>Viridiplantae</taxon>
        <taxon>Streptophyta</taxon>
        <taxon>Embryophyta</taxon>
        <taxon>Tracheophyta</taxon>
        <taxon>Spermatophyta</taxon>
        <taxon>Magnoliopsida</taxon>
        <taxon>eudicotyledons</taxon>
        <taxon>Gunneridae</taxon>
        <taxon>Pentapetalae</taxon>
        <taxon>asterids</taxon>
        <taxon>lamiids</taxon>
        <taxon>Lamiales</taxon>
        <taxon>Orobanchaceae</taxon>
        <taxon>Pedicularideae</taxon>
        <taxon>Castillejinae</taxon>
        <taxon>Castilleja</taxon>
    </lineage>
</organism>
<dbReference type="InterPro" id="IPR006459">
    <property type="entry name" value="CASP/CASPL"/>
</dbReference>
<keyword evidence="5 8" id="KW-0812">Transmembrane</keyword>
<evidence type="ECO:0000256" key="5">
    <source>
        <dbReference type="ARBA" id="ARBA00022692"/>
    </source>
</evidence>
<evidence type="ECO:0000313" key="10">
    <source>
        <dbReference type="EMBL" id="KAL3627303.1"/>
    </source>
</evidence>
<comment type="subcellular location">
    <subcellularLocation>
        <location evidence="1 8">Cell membrane</location>
        <topology evidence="1 8">Multi-pass membrane protein</topology>
    </subcellularLocation>
</comment>
<name>A0ABD3CCK4_9LAMI</name>
<feature type="transmembrane region" description="Helical" evidence="8">
    <location>
        <begin position="33"/>
        <end position="52"/>
    </location>
</feature>
<evidence type="ECO:0000256" key="3">
    <source>
        <dbReference type="ARBA" id="ARBA00011489"/>
    </source>
</evidence>
<dbReference type="PANTHER" id="PTHR33573:SF64">
    <property type="entry name" value="CASP-LIKE PROTEIN 2B1"/>
    <property type="match status" value="1"/>
</dbReference>